<reference evidence="2 3" key="1">
    <citation type="journal article" date="2021" name="Hortic Res">
        <title>Chromosome-scale assembly of the Dendrobium chrysotoxum genome enhances the understanding of orchid evolution.</title>
        <authorList>
            <person name="Zhang Y."/>
            <person name="Zhang G.Q."/>
            <person name="Zhang D."/>
            <person name="Liu X.D."/>
            <person name="Xu X.Y."/>
            <person name="Sun W.H."/>
            <person name="Yu X."/>
            <person name="Zhu X."/>
            <person name="Wang Z.W."/>
            <person name="Zhao X."/>
            <person name="Zhong W.Y."/>
            <person name="Chen H."/>
            <person name="Yin W.L."/>
            <person name="Huang T."/>
            <person name="Niu S.C."/>
            <person name="Liu Z.J."/>
        </authorList>
    </citation>
    <scope>NUCLEOTIDE SEQUENCE [LARGE SCALE GENOMIC DNA]</scope>
    <source>
        <strain evidence="2">Lindl</strain>
    </source>
</reference>
<keyword evidence="3" id="KW-1185">Reference proteome</keyword>
<evidence type="ECO:0000313" key="3">
    <source>
        <dbReference type="Proteomes" id="UP000775213"/>
    </source>
</evidence>
<evidence type="ECO:0000313" key="2">
    <source>
        <dbReference type="EMBL" id="KAH0450845.1"/>
    </source>
</evidence>
<gene>
    <name evidence="2" type="ORF">IEQ34_021537</name>
</gene>
<dbReference type="GO" id="GO:2000012">
    <property type="term" value="P:regulation of auxin polar transport"/>
    <property type="evidence" value="ECO:0007669"/>
    <property type="project" value="InterPro"/>
</dbReference>
<accession>A0AAV7G4Y6</accession>
<dbReference type="GO" id="GO:0009630">
    <property type="term" value="P:gravitropism"/>
    <property type="evidence" value="ECO:0007669"/>
    <property type="project" value="InterPro"/>
</dbReference>
<protein>
    <submittedName>
        <fullName evidence="2">Uncharacterized protein</fullName>
    </submittedName>
</protein>
<sequence>MAKWTRNLTLENGYPTKDIAYESIFSKLPRLLTPSLLLNTEKCSAVSACLYCLSGGPSPDERRPKLPPAILPQDVLPTVLEPPELTASILFDGLLHIGTFGSPIIIPENEPPANEDEEVSSAIVNEIAEREILKTTDSELIAISVELEKVIAAESEKERRSGDRISSASARPSHAGSSGKVSDVCPLQDFLFGSTVEAVEKRRRGSLGELFMRSRAAEERGGGGKREGMMLEDEGIVKAVPAPEELSVEMKRMLECRGSIGDGCATAGKCPRTQTKIQKILRIFQRKIHPENSIASKKFTKPAKHEIKRDHKLRTDNKICRNPINDCGRQALFPKKADEKRSLSRLKESRAVVRKNSTGSREKWIKTDADYYKKK</sequence>
<dbReference type="PANTHER" id="PTHR34959">
    <property type="entry name" value="PROTEIN LAZY 1"/>
    <property type="match status" value="1"/>
</dbReference>
<dbReference type="PANTHER" id="PTHR34959:SF3">
    <property type="entry name" value="PROTEIN LAZY 1"/>
    <property type="match status" value="1"/>
</dbReference>
<dbReference type="InterPro" id="IPR038928">
    <property type="entry name" value="LAZY1"/>
</dbReference>
<feature type="compositionally biased region" description="Polar residues" evidence="1">
    <location>
        <begin position="164"/>
        <end position="180"/>
    </location>
</feature>
<feature type="region of interest" description="Disordered" evidence="1">
    <location>
        <begin position="155"/>
        <end position="181"/>
    </location>
</feature>
<dbReference type="AlphaFoldDB" id="A0AAV7G4Y6"/>
<organism evidence="2 3">
    <name type="scientific">Dendrobium chrysotoxum</name>
    <name type="common">Orchid</name>
    <dbReference type="NCBI Taxonomy" id="161865"/>
    <lineage>
        <taxon>Eukaryota</taxon>
        <taxon>Viridiplantae</taxon>
        <taxon>Streptophyta</taxon>
        <taxon>Embryophyta</taxon>
        <taxon>Tracheophyta</taxon>
        <taxon>Spermatophyta</taxon>
        <taxon>Magnoliopsida</taxon>
        <taxon>Liliopsida</taxon>
        <taxon>Asparagales</taxon>
        <taxon>Orchidaceae</taxon>
        <taxon>Epidendroideae</taxon>
        <taxon>Malaxideae</taxon>
        <taxon>Dendrobiinae</taxon>
        <taxon>Dendrobium</taxon>
    </lineage>
</organism>
<name>A0AAV7G4Y6_DENCH</name>
<proteinExistence type="predicted"/>
<dbReference type="Proteomes" id="UP000775213">
    <property type="component" value="Unassembled WGS sequence"/>
</dbReference>
<evidence type="ECO:0000256" key="1">
    <source>
        <dbReference type="SAM" id="MobiDB-lite"/>
    </source>
</evidence>
<dbReference type="EMBL" id="JAGFBR010000018">
    <property type="protein sequence ID" value="KAH0450845.1"/>
    <property type="molecule type" value="Genomic_DNA"/>
</dbReference>
<comment type="caution">
    <text evidence="2">The sequence shown here is derived from an EMBL/GenBank/DDBJ whole genome shotgun (WGS) entry which is preliminary data.</text>
</comment>